<evidence type="ECO:0000313" key="4">
    <source>
        <dbReference type="EMBL" id="CAD9987103.1"/>
    </source>
</evidence>
<feature type="transmembrane region" description="Helical" evidence="2">
    <location>
        <begin position="642"/>
        <end position="661"/>
    </location>
</feature>
<feature type="compositionally biased region" description="Basic and acidic residues" evidence="1">
    <location>
        <begin position="419"/>
        <end position="433"/>
    </location>
</feature>
<dbReference type="Pfam" id="PF09409">
    <property type="entry name" value="PUB"/>
    <property type="match status" value="1"/>
</dbReference>
<feature type="transmembrane region" description="Helical" evidence="2">
    <location>
        <begin position="512"/>
        <end position="535"/>
    </location>
</feature>
<evidence type="ECO:0000256" key="1">
    <source>
        <dbReference type="SAM" id="MobiDB-lite"/>
    </source>
</evidence>
<dbReference type="SUPFAM" id="SSF143503">
    <property type="entry name" value="PUG domain-like"/>
    <property type="match status" value="1"/>
</dbReference>
<feature type="transmembrane region" description="Helical" evidence="2">
    <location>
        <begin position="610"/>
        <end position="630"/>
    </location>
</feature>
<feature type="compositionally biased region" description="Basic residues" evidence="1">
    <location>
        <begin position="116"/>
        <end position="125"/>
    </location>
</feature>
<gene>
    <name evidence="4" type="ORF">APAL1065_LOCUS23073</name>
</gene>
<feature type="transmembrane region" description="Helical" evidence="2">
    <location>
        <begin position="581"/>
        <end position="604"/>
    </location>
</feature>
<organism evidence="4">
    <name type="scientific">Entomoneis paludosa</name>
    <dbReference type="NCBI Taxonomy" id="265537"/>
    <lineage>
        <taxon>Eukaryota</taxon>
        <taxon>Sar</taxon>
        <taxon>Stramenopiles</taxon>
        <taxon>Ochrophyta</taxon>
        <taxon>Bacillariophyta</taxon>
        <taxon>Bacillariophyceae</taxon>
        <taxon>Bacillariophycidae</taxon>
        <taxon>Entomoneidaceae</taxon>
        <taxon>Entomoneis</taxon>
    </lineage>
</organism>
<dbReference type="InterPro" id="IPR036339">
    <property type="entry name" value="PUB-like_dom_sf"/>
</dbReference>
<reference evidence="4" key="1">
    <citation type="submission" date="2021-01" db="EMBL/GenBank/DDBJ databases">
        <authorList>
            <person name="Corre E."/>
            <person name="Pelletier E."/>
            <person name="Niang G."/>
            <person name="Scheremetjew M."/>
            <person name="Finn R."/>
            <person name="Kale V."/>
            <person name="Holt S."/>
            <person name="Cochrane G."/>
            <person name="Meng A."/>
            <person name="Brown T."/>
            <person name="Cohen L."/>
        </authorList>
    </citation>
    <scope>NUCLEOTIDE SEQUENCE</scope>
    <source>
        <strain evidence="4">CCMP125</strain>
    </source>
</reference>
<proteinExistence type="predicted"/>
<feature type="compositionally biased region" description="Polar residues" evidence="1">
    <location>
        <begin position="215"/>
        <end position="225"/>
    </location>
</feature>
<sequence>MAPKIDPDHPMHSALRSLKDLNSPEDYWRAVDSLEALLQNIKENPSEERYRSFPVSESHFDSRIGCLVASEKVMKAAGFKLKQKSQTYSMAASKDSWTNMLQVGAILYETLEKRPSKSKKSKKKEKSSSSSSKKSSSSSSSKKSLSRTNSGSKKSRGVEETLSPSVKASLRAAAERPVDPYGNPLEIPTATDPYGNPLEPPSNSVNGRKYAAKSQFAQAVQTSRKISSENRNPSPRRRGSTDSTASSGSSSNFDDEGGSSRGPSPSFPKSSPKDHWKSATTQALLVAKMRGAAAQSDDDDYRRGKLKKSNSKSSIKSKSHVLSSKYNDYHDDKLDGDLDDEFDAPHSVAKSRWLGAKTRIDAMHHLKESGGSSRRSRLSKSDSAKSMGSSQSSGSTRSGRPGMSRSGSKKFTESNRQLSKSERKLIREQSKIEKREKKLMEKEEKEIKQSRRRILERRIKEEGGPRWTFLFQVVTLLTLAELGLDLGTTVISFISLIESFDCCGQVIQVGTLTLGVTIPYFVLIVIELTILALSVRQARANSARDRERMKKIDDLNEEWFDDEESWGSLEDEKQKYNFGKLVSYILVVNPFLGALITWILLYEVSSRNEAFIILGLEGGAILLMFIGVWLEREKLTCWSTIMHTVPLVPFAGICFVVWYYLQRGGICFRDGNFWFDNCGLCGPNEPAPDTGICADGSDPYQGTYCGEVVAEQFCYYAY</sequence>
<keyword evidence="2" id="KW-0472">Membrane</keyword>
<keyword evidence="2" id="KW-1133">Transmembrane helix</keyword>
<feature type="compositionally biased region" description="Low complexity" evidence="1">
    <location>
        <begin position="241"/>
        <end position="252"/>
    </location>
</feature>
<dbReference type="InterPro" id="IPR018997">
    <property type="entry name" value="PUB_domain"/>
</dbReference>
<accession>A0A7S2YPD4</accession>
<feature type="compositionally biased region" description="Basic residues" evidence="1">
    <location>
        <begin position="304"/>
        <end position="319"/>
    </location>
</feature>
<dbReference type="EMBL" id="HBHT01034307">
    <property type="protein sequence ID" value="CAD9987103.1"/>
    <property type="molecule type" value="Transcribed_RNA"/>
</dbReference>
<name>A0A7S2YPD4_9STRA</name>
<feature type="compositionally biased region" description="Low complexity" evidence="1">
    <location>
        <begin position="128"/>
        <end position="143"/>
    </location>
</feature>
<feature type="domain" description="PUB" evidence="3">
    <location>
        <begin position="28"/>
        <end position="88"/>
    </location>
</feature>
<feature type="region of interest" description="Disordered" evidence="1">
    <location>
        <begin position="114"/>
        <end position="343"/>
    </location>
</feature>
<evidence type="ECO:0000256" key="2">
    <source>
        <dbReference type="SAM" id="Phobius"/>
    </source>
</evidence>
<feature type="compositionally biased region" description="Low complexity" evidence="1">
    <location>
        <begin position="261"/>
        <end position="270"/>
    </location>
</feature>
<evidence type="ECO:0000259" key="3">
    <source>
        <dbReference type="Pfam" id="PF09409"/>
    </source>
</evidence>
<keyword evidence="2" id="KW-0812">Transmembrane</keyword>
<dbReference type="AlphaFoldDB" id="A0A7S2YPD4"/>
<feature type="region of interest" description="Disordered" evidence="1">
    <location>
        <begin position="364"/>
        <end position="433"/>
    </location>
</feature>
<dbReference type="Gene3D" id="1.20.58.2190">
    <property type="match status" value="1"/>
</dbReference>
<feature type="compositionally biased region" description="Low complexity" evidence="1">
    <location>
        <begin position="384"/>
        <end position="406"/>
    </location>
</feature>
<dbReference type="CDD" id="cd09212">
    <property type="entry name" value="PUB"/>
    <property type="match status" value="1"/>
</dbReference>
<feature type="compositionally biased region" description="Basic and acidic residues" evidence="1">
    <location>
        <begin position="327"/>
        <end position="336"/>
    </location>
</feature>
<protein>
    <recommendedName>
        <fullName evidence="3">PUB domain-containing protein</fullName>
    </recommendedName>
</protein>